<accession>A0ABT1J8A9</accession>
<dbReference type="PIRSF" id="PIRSF036979">
    <property type="entry name" value="Arginase"/>
    <property type="match status" value="1"/>
</dbReference>
<dbReference type="PRINTS" id="PR00116">
    <property type="entry name" value="ARGINASE"/>
</dbReference>
<dbReference type="Proteomes" id="UP001206483">
    <property type="component" value="Unassembled WGS sequence"/>
</dbReference>
<sequence>MPFAHPRDIPPGTAAAVLGAGHSLGTPNPGAENGPYFLRALSRAHTWSARRPSVLDLRDGAGPALAGAVDLGDLVLGDGSLEEALDAIERTVGALPDSVVPAVIGGDHTVTLPVVGALAARRERPFSVVQFDHHLDLQIWDGAPGDPAAARERIFHTNVMSHVADRIGAGRLVQVGVAPYATVEEAAADAAPGWFRSIGRQLSVLSPELDDPDAFREAVGSGDVYITVDIDVLDRSVMASTGYPAEIGLGVRELLRLIDVVLSQGRLVGFDVAEFAADAEARDARTLADAGRASLVFLHLLSWACRQGATLD</sequence>
<keyword evidence="1" id="KW-0479">Metal-binding</keyword>
<evidence type="ECO:0000256" key="1">
    <source>
        <dbReference type="ARBA" id="ARBA00022723"/>
    </source>
</evidence>
<keyword evidence="5" id="KW-1185">Reference proteome</keyword>
<evidence type="ECO:0000256" key="2">
    <source>
        <dbReference type="ARBA" id="ARBA00022801"/>
    </source>
</evidence>
<proteinExistence type="inferred from homology"/>
<protein>
    <submittedName>
        <fullName evidence="4">Arginase family enzyme</fullName>
    </submittedName>
</protein>
<evidence type="ECO:0000313" key="4">
    <source>
        <dbReference type="EMBL" id="MCP2313623.1"/>
    </source>
</evidence>
<gene>
    <name evidence="4" type="ORF">FHR36_006822</name>
</gene>
<dbReference type="PANTHER" id="PTHR11358">
    <property type="entry name" value="ARGINASE/AGMATINASE"/>
    <property type="match status" value="1"/>
</dbReference>
<dbReference type="PANTHER" id="PTHR11358:SF26">
    <property type="entry name" value="GUANIDINO ACID HYDROLASE, MITOCHONDRIAL"/>
    <property type="match status" value="1"/>
</dbReference>
<dbReference type="Gene3D" id="3.40.800.10">
    <property type="entry name" value="Ureohydrolase domain"/>
    <property type="match status" value="1"/>
</dbReference>
<evidence type="ECO:0000313" key="5">
    <source>
        <dbReference type="Proteomes" id="UP001206483"/>
    </source>
</evidence>
<evidence type="ECO:0000256" key="3">
    <source>
        <dbReference type="PROSITE-ProRule" id="PRU00742"/>
    </source>
</evidence>
<comment type="similarity">
    <text evidence="3">Belongs to the arginase family.</text>
</comment>
<reference evidence="4 5" key="1">
    <citation type="submission" date="2022-06" db="EMBL/GenBank/DDBJ databases">
        <title>Sequencing the genomes of 1000 actinobacteria strains.</title>
        <authorList>
            <person name="Klenk H.-P."/>
        </authorList>
    </citation>
    <scope>NUCLEOTIDE SEQUENCE [LARGE SCALE GENOMIC DNA]</scope>
    <source>
        <strain evidence="4 5">DSM 41656</strain>
    </source>
</reference>
<dbReference type="SUPFAM" id="SSF52768">
    <property type="entry name" value="Arginase/deacetylase"/>
    <property type="match status" value="1"/>
</dbReference>
<keyword evidence="2" id="KW-0378">Hydrolase</keyword>
<dbReference type="InterPro" id="IPR023696">
    <property type="entry name" value="Ureohydrolase_dom_sf"/>
</dbReference>
<dbReference type="Pfam" id="PF00491">
    <property type="entry name" value="Arginase"/>
    <property type="match status" value="1"/>
</dbReference>
<dbReference type="PROSITE" id="PS51409">
    <property type="entry name" value="ARGINASE_2"/>
    <property type="match status" value="1"/>
</dbReference>
<organism evidence="4 5">
    <name type="scientific">Kitasatospora paracochleata</name>
    <dbReference type="NCBI Taxonomy" id="58354"/>
    <lineage>
        <taxon>Bacteria</taxon>
        <taxon>Bacillati</taxon>
        <taxon>Actinomycetota</taxon>
        <taxon>Actinomycetes</taxon>
        <taxon>Kitasatosporales</taxon>
        <taxon>Streptomycetaceae</taxon>
        <taxon>Kitasatospora</taxon>
    </lineage>
</organism>
<comment type="caution">
    <text evidence="4">The sequence shown here is derived from an EMBL/GenBank/DDBJ whole genome shotgun (WGS) entry which is preliminary data.</text>
</comment>
<dbReference type="EMBL" id="JAMZDX010000007">
    <property type="protein sequence ID" value="MCP2313623.1"/>
    <property type="molecule type" value="Genomic_DNA"/>
</dbReference>
<dbReference type="InterPro" id="IPR006035">
    <property type="entry name" value="Ureohydrolase"/>
</dbReference>
<name>A0ABT1J8A9_9ACTN</name>
<dbReference type="RefSeq" id="WP_253803666.1">
    <property type="nucleotide sequence ID" value="NZ_BAAAUB010000017.1"/>
</dbReference>